<dbReference type="NCBIfam" id="TIGR00644">
    <property type="entry name" value="recJ"/>
    <property type="match status" value="1"/>
</dbReference>
<evidence type="ECO:0000259" key="6">
    <source>
        <dbReference type="Pfam" id="PF01368"/>
    </source>
</evidence>
<dbReference type="RefSeq" id="WP_342016308.1">
    <property type="nucleotide sequence ID" value="NZ_AP014648.1"/>
</dbReference>
<dbReference type="GO" id="GO:0006281">
    <property type="term" value="P:DNA repair"/>
    <property type="evidence" value="ECO:0007669"/>
    <property type="project" value="InterPro"/>
</dbReference>
<dbReference type="GO" id="GO:0003676">
    <property type="term" value="F:nucleic acid binding"/>
    <property type="evidence" value="ECO:0007669"/>
    <property type="project" value="InterPro"/>
</dbReference>
<evidence type="ECO:0000256" key="2">
    <source>
        <dbReference type="ARBA" id="ARBA00019841"/>
    </source>
</evidence>
<keyword evidence="5 9" id="KW-0269">Exonuclease</keyword>
<dbReference type="InterPro" id="IPR004610">
    <property type="entry name" value="RecJ"/>
</dbReference>
<evidence type="ECO:0000256" key="4">
    <source>
        <dbReference type="ARBA" id="ARBA00022801"/>
    </source>
</evidence>
<dbReference type="InterPro" id="IPR041122">
    <property type="entry name" value="RecJ_OB"/>
</dbReference>
<dbReference type="GO" id="GO:0006310">
    <property type="term" value="P:DNA recombination"/>
    <property type="evidence" value="ECO:0007669"/>
    <property type="project" value="InterPro"/>
</dbReference>
<feature type="domain" description="DHHA1" evidence="7">
    <location>
        <begin position="388"/>
        <end position="481"/>
    </location>
</feature>
<feature type="domain" description="DDH" evidence="6">
    <location>
        <begin position="109"/>
        <end position="254"/>
    </location>
</feature>
<name>A0A0A8K3J3_9HYPH</name>
<dbReference type="InterPro" id="IPR001667">
    <property type="entry name" value="DDH_dom"/>
</dbReference>
<evidence type="ECO:0000313" key="9">
    <source>
        <dbReference type="EMBL" id="BAQ17465.1"/>
    </source>
</evidence>
<dbReference type="InterPro" id="IPR051673">
    <property type="entry name" value="SSDNA_exonuclease_RecJ"/>
</dbReference>
<evidence type="ECO:0000259" key="8">
    <source>
        <dbReference type="Pfam" id="PF17768"/>
    </source>
</evidence>
<evidence type="ECO:0000313" key="10">
    <source>
        <dbReference type="Proteomes" id="UP000031643"/>
    </source>
</evidence>
<dbReference type="GO" id="GO:0008409">
    <property type="term" value="F:5'-3' exonuclease activity"/>
    <property type="evidence" value="ECO:0007669"/>
    <property type="project" value="InterPro"/>
</dbReference>
<dbReference type="HOGENOM" id="CLU_009736_5_1_5"/>
<dbReference type="PANTHER" id="PTHR30255:SF2">
    <property type="entry name" value="SINGLE-STRANDED-DNA-SPECIFIC EXONUCLEASE RECJ"/>
    <property type="match status" value="1"/>
</dbReference>
<gene>
    <name evidence="9" type="ORF">GL4_2016</name>
</gene>
<evidence type="ECO:0000259" key="7">
    <source>
        <dbReference type="Pfam" id="PF02272"/>
    </source>
</evidence>
<dbReference type="Gene3D" id="3.90.1640.30">
    <property type="match status" value="1"/>
</dbReference>
<dbReference type="Pfam" id="PF17768">
    <property type="entry name" value="RecJ_OB"/>
    <property type="match status" value="1"/>
</dbReference>
<dbReference type="EMBL" id="AP014648">
    <property type="protein sequence ID" value="BAQ17465.1"/>
    <property type="molecule type" value="Genomic_DNA"/>
</dbReference>
<evidence type="ECO:0000256" key="5">
    <source>
        <dbReference type="ARBA" id="ARBA00022839"/>
    </source>
</evidence>
<dbReference type="InterPro" id="IPR038763">
    <property type="entry name" value="DHH_sf"/>
</dbReference>
<dbReference type="Gene3D" id="3.10.310.30">
    <property type="match status" value="1"/>
</dbReference>
<keyword evidence="3" id="KW-0540">Nuclease</keyword>
<dbReference type="InterPro" id="IPR003156">
    <property type="entry name" value="DHHA1_dom"/>
</dbReference>
<evidence type="ECO:0000256" key="3">
    <source>
        <dbReference type="ARBA" id="ARBA00022722"/>
    </source>
</evidence>
<keyword evidence="4" id="KW-0378">Hydrolase</keyword>
<dbReference type="SUPFAM" id="SSF64182">
    <property type="entry name" value="DHH phosphoesterases"/>
    <property type="match status" value="1"/>
</dbReference>
<keyword evidence="10" id="KW-1185">Reference proteome</keyword>
<proteinExistence type="inferred from homology"/>
<comment type="similarity">
    <text evidence="1">Belongs to the RecJ family.</text>
</comment>
<dbReference type="Proteomes" id="UP000031643">
    <property type="component" value="Chromosome"/>
</dbReference>
<dbReference type="AlphaFoldDB" id="A0A0A8K3J3"/>
<dbReference type="Pfam" id="PF02272">
    <property type="entry name" value="DHHA1"/>
    <property type="match status" value="1"/>
</dbReference>
<feature type="domain" description="RecJ OB" evidence="8">
    <location>
        <begin position="495"/>
        <end position="604"/>
    </location>
</feature>
<evidence type="ECO:0000256" key="1">
    <source>
        <dbReference type="ARBA" id="ARBA00005915"/>
    </source>
</evidence>
<protein>
    <recommendedName>
        <fullName evidence="2">Single-stranded-DNA-specific exonuclease RecJ</fullName>
    </recommendedName>
</protein>
<sequence>MTAALKRQDDTAATPQTSAMLGVERSARGQRWVERLDPARASTATAISQSHALPDLLGRVLAARGADVQTAERFLDPSLKTLMPDPAGLQDMTKAAERMAEAISHGETVGIFGDYDVDGASCVALIERFLRAHGQSCLTYIPDRLTEGYGPSPEALCGLVEEGARLILTVDCGTAGDAAIAAANAAGAEVIVLDHHQAGEALPDAFAVVNPNRQDDLSGQGHLAAAGVVFLFLVATMGALRRVGAYEKCLAPDLLGLLDLVALATVCDVVPFKDANRAFIAKGLQVLRLRHNAGLRALADEARLTEAPSTYSLGFVLGPRINAGGRVGASGLGARLLATEDESEAGAIAARLETLNAQRKAIEQGMLEGAIAMAEQSLDKCPDAPLLFLGDADWHKGLVGLVAGRLTERFMRPSFVMTLDGNGIATGSARSIPSVDLGEVVRDAVEEGLFLKGGGHTMAAGFTLDWKKREKAAAFLTERLSASVARSSASRTLGLDGALSAGGVTPELLDLLERAGPYGPGHPRPRFAFPAHRVTWLRSLNGGHVRCTLQAADGGRIDAVAFRVEGSPLGDMLGGSEGRQLHVAGHLRRSVWQGRERIELMIEDAAETQDSRP</sequence>
<organism evidence="9 10">
    <name type="scientific">Methyloceanibacter caenitepidi</name>
    <dbReference type="NCBI Taxonomy" id="1384459"/>
    <lineage>
        <taxon>Bacteria</taxon>
        <taxon>Pseudomonadati</taxon>
        <taxon>Pseudomonadota</taxon>
        <taxon>Alphaproteobacteria</taxon>
        <taxon>Hyphomicrobiales</taxon>
        <taxon>Hyphomicrobiaceae</taxon>
        <taxon>Methyloceanibacter</taxon>
    </lineage>
</organism>
<dbReference type="Pfam" id="PF01368">
    <property type="entry name" value="DHH"/>
    <property type="match status" value="1"/>
</dbReference>
<dbReference type="STRING" id="1384459.GL4_2016"/>
<dbReference type="KEGG" id="mcg:GL4_2016"/>
<accession>A0A0A8K3J3</accession>
<reference evidence="9 10" key="1">
    <citation type="submission" date="2014-09" db="EMBL/GenBank/DDBJ databases">
        <title>Genome sequencing of Methyloceanibacter caenitepidi Gela4.</title>
        <authorList>
            <person name="Takeuchi M."/>
            <person name="Susumu S."/>
            <person name="Kamagata Y."/>
            <person name="Oshima K."/>
            <person name="Hattori M."/>
            <person name="Iwasaki W."/>
        </authorList>
    </citation>
    <scope>NUCLEOTIDE SEQUENCE [LARGE SCALE GENOMIC DNA]</scope>
    <source>
        <strain evidence="9 10">Gela4</strain>
    </source>
</reference>
<dbReference type="PANTHER" id="PTHR30255">
    <property type="entry name" value="SINGLE-STRANDED-DNA-SPECIFIC EXONUCLEASE RECJ"/>
    <property type="match status" value="1"/>
</dbReference>